<comment type="caution">
    <text evidence="6">The sequence shown here is derived from an EMBL/GenBank/DDBJ whole genome shotgun (WGS) entry which is preliminary data.</text>
</comment>
<sequence>MSAVTKEREATMARPYRTMEPSDEPTALELRHVAKSFDDFAVRDVCLSVPCGSVVGLVGRNGAGKTTLMRLALGTARPDRGSVALFGQDVTAAGQEAHARARMRTATVASVCPYPGYLTIGEVATVYAFSYPTFDHAAFEALLDRMDIMHQPEGVHRPVSAGLRVGDLSRGQGMKLQLAACLATGADLLVLDEPTAGLDPIVRDELLQMLREHMATHPDCSVLVSSHITGDLERLADYIVIVDEGQVILSAEKDELTDVMGVARLLPAQLERVLDEGIVPRGELRVCEDGLAGASEVLVPDRAAFVRAYPDMVCDRAAIEDVMRLVVLGRSL</sequence>
<proteinExistence type="predicted"/>
<evidence type="ECO:0000313" key="6">
    <source>
        <dbReference type="EMBL" id="NMF25105.1"/>
    </source>
</evidence>
<feature type="region of interest" description="Disordered" evidence="4">
    <location>
        <begin position="1"/>
        <end position="23"/>
    </location>
</feature>
<protein>
    <submittedName>
        <fullName evidence="6">ABC transporter ATP-binding protein</fullName>
    </submittedName>
</protein>
<dbReference type="InterPro" id="IPR003439">
    <property type="entry name" value="ABC_transporter-like_ATP-bd"/>
</dbReference>
<dbReference type="PANTHER" id="PTHR42939">
    <property type="entry name" value="ABC TRANSPORTER ATP-BINDING PROTEIN ALBC-RELATED"/>
    <property type="match status" value="1"/>
</dbReference>
<evidence type="ECO:0000256" key="4">
    <source>
        <dbReference type="SAM" id="MobiDB-lite"/>
    </source>
</evidence>
<name>A0A7X9Y034_9ACTN</name>
<dbReference type="GO" id="GO:0005524">
    <property type="term" value="F:ATP binding"/>
    <property type="evidence" value="ECO:0007669"/>
    <property type="project" value="UniProtKB-KW"/>
</dbReference>
<evidence type="ECO:0000256" key="3">
    <source>
        <dbReference type="ARBA" id="ARBA00022840"/>
    </source>
</evidence>
<reference evidence="6 7" key="1">
    <citation type="submission" date="2020-04" db="EMBL/GenBank/DDBJ databases">
        <authorList>
            <person name="Hitch T.C.A."/>
            <person name="Wylensek D."/>
            <person name="Clavel T."/>
        </authorList>
    </citation>
    <scope>NUCLEOTIDE SEQUENCE [LARGE SCALE GENOMIC DNA]</scope>
    <source>
        <strain evidence="6 7">105184</strain>
    </source>
</reference>
<evidence type="ECO:0000313" key="7">
    <source>
        <dbReference type="Proteomes" id="UP000565613"/>
    </source>
</evidence>
<evidence type="ECO:0000256" key="1">
    <source>
        <dbReference type="ARBA" id="ARBA00022448"/>
    </source>
</evidence>
<organism evidence="6 7">
    <name type="scientific">Parafannyhessea umbonata</name>
    <dbReference type="NCBI Taxonomy" id="604330"/>
    <lineage>
        <taxon>Bacteria</taxon>
        <taxon>Bacillati</taxon>
        <taxon>Actinomycetota</taxon>
        <taxon>Coriobacteriia</taxon>
        <taxon>Coriobacteriales</taxon>
        <taxon>Atopobiaceae</taxon>
        <taxon>Parafannyhessea</taxon>
    </lineage>
</organism>
<dbReference type="CDD" id="cd03230">
    <property type="entry name" value="ABC_DR_subfamily_A"/>
    <property type="match status" value="1"/>
</dbReference>
<dbReference type="AlphaFoldDB" id="A0A7X9Y034"/>
<dbReference type="InterPro" id="IPR003593">
    <property type="entry name" value="AAA+_ATPase"/>
</dbReference>
<feature type="domain" description="ABC transporter" evidence="5">
    <location>
        <begin position="28"/>
        <end position="269"/>
    </location>
</feature>
<keyword evidence="1" id="KW-0813">Transport</keyword>
<evidence type="ECO:0000259" key="5">
    <source>
        <dbReference type="PROSITE" id="PS50893"/>
    </source>
</evidence>
<dbReference type="Pfam" id="PF00005">
    <property type="entry name" value="ABC_tran"/>
    <property type="match status" value="1"/>
</dbReference>
<dbReference type="Proteomes" id="UP000565613">
    <property type="component" value="Unassembled WGS sequence"/>
</dbReference>
<keyword evidence="2" id="KW-0547">Nucleotide-binding</keyword>
<dbReference type="SMART" id="SM00382">
    <property type="entry name" value="AAA"/>
    <property type="match status" value="1"/>
</dbReference>
<feature type="compositionally biased region" description="Basic and acidic residues" evidence="4">
    <location>
        <begin position="1"/>
        <end position="11"/>
    </location>
</feature>
<dbReference type="InterPro" id="IPR027417">
    <property type="entry name" value="P-loop_NTPase"/>
</dbReference>
<gene>
    <name evidence="6" type="ORF">HF885_01420</name>
</gene>
<keyword evidence="3 6" id="KW-0067">ATP-binding</keyword>
<dbReference type="Gene3D" id="3.40.50.300">
    <property type="entry name" value="P-loop containing nucleotide triphosphate hydrolases"/>
    <property type="match status" value="1"/>
</dbReference>
<dbReference type="EMBL" id="JABAGR010000001">
    <property type="protein sequence ID" value="NMF25105.1"/>
    <property type="molecule type" value="Genomic_DNA"/>
</dbReference>
<dbReference type="PANTHER" id="PTHR42939:SF3">
    <property type="entry name" value="ABC TRANSPORTER ATP-BINDING COMPONENT"/>
    <property type="match status" value="1"/>
</dbReference>
<dbReference type="PROSITE" id="PS50893">
    <property type="entry name" value="ABC_TRANSPORTER_2"/>
    <property type="match status" value="1"/>
</dbReference>
<dbReference type="InterPro" id="IPR051782">
    <property type="entry name" value="ABC_Transporter_VariousFunc"/>
</dbReference>
<dbReference type="SUPFAM" id="SSF52540">
    <property type="entry name" value="P-loop containing nucleoside triphosphate hydrolases"/>
    <property type="match status" value="1"/>
</dbReference>
<dbReference type="GO" id="GO:0016887">
    <property type="term" value="F:ATP hydrolysis activity"/>
    <property type="evidence" value="ECO:0007669"/>
    <property type="project" value="InterPro"/>
</dbReference>
<dbReference type="RefSeq" id="WP_170103188.1">
    <property type="nucleotide sequence ID" value="NZ_JABAGR010000001.1"/>
</dbReference>
<evidence type="ECO:0000256" key="2">
    <source>
        <dbReference type="ARBA" id="ARBA00022741"/>
    </source>
</evidence>
<accession>A0A7X9Y034</accession>